<dbReference type="InterPro" id="IPR000266">
    <property type="entry name" value="Ribosomal_uS17"/>
</dbReference>
<comment type="similarity">
    <text evidence="1">Belongs to the universal ribosomal protein uS17 family.</text>
</comment>
<sequence>MRKVRVGAVVRTNQDKTAIVEMVWKQRHRLYRKQMRRVARFYVHDPENQCRLGDTVRIEETRRISKNKHWRLMAILERKQVADVRPIDLETDVGQEITQPRVMAAEARAAAEDAEPEAIVVKEAAADEDPEAGDEAEEVEPETEEAAADEDSEVEDEPEEVEPKAEEAADEDPEAEDEPEEVEPATEEAADEDPEAEDEPEEVEPATEEAAADGESEADEQEEKE</sequence>
<keyword evidence="5" id="KW-0687">Ribonucleoprotein</keyword>
<accession>A0A381RV16</accession>
<evidence type="ECO:0000256" key="6">
    <source>
        <dbReference type="SAM" id="MobiDB-lite"/>
    </source>
</evidence>
<dbReference type="GO" id="GO:0022627">
    <property type="term" value="C:cytosolic small ribosomal subunit"/>
    <property type="evidence" value="ECO:0007669"/>
    <property type="project" value="TreeGrafter"/>
</dbReference>
<evidence type="ECO:0000256" key="4">
    <source>
        <dbReference type="ARBA" id="ARBA00022980"/>
    </source>
</evidence>
<evidence type="ECO:0000256" key="5">
    <source>
        <dbReference type="ARBA" id="ARBA00023274"/>
    </source>
</evidence>
<evidence type="ECO:0000256" key="3">
    <source>
        <dbReference type="ARBA" id="ARBA00022884"/>
    </source>
</evidence>
<dbReference type="InterPro" id="IPR012340">
    <property type="entry name" value="NA-bd_OB-fold"/>
</dbReference>
<dbReference type="GO" id="GO:0003735">
    <property type="term" value="F:structural constituent of ribosome"/>
    <property type="evidence" value="ECO:0007669"/>
    <property type="project" value="InterPro"/>
</dbReference>
<evidence type="ECO:0008006" key="8">
    <source>
        <dbReference type="Google" id="ProtNLM"/>
    </source>
</evidence>
<dbReference type="NCBIfam" id="NF004123">
    <property type="entry name" value="PRK05610.1"/>
    <property type="match status" value="1"/>
</dbReference>
<protein>
    <recommendedName>
        <fullName evidence="8">30S ribosomal protein S17</fullName>
    </recommendedName>
</protein>
<name>A0A381RV16_9ZZZZ</name>
<evidence type="ECO:0000256" key="1">
    <source>
        <dbReference type="ARBA" id="ARBA00010254"/>
    </source>
</evidence>
<proteinExistence type="inferred from homology"/>
<dbReference type="SUPFAM" id="SSF50249">
    <property type="entry name" value="Nucleic acid-binding proteins"/>
    <property type="match status" value="1"/>
</dbReference>
<keyword evidence="2" id="KW-0699">rRNA-binding</keyword>
<dbReference type="GO" id="GO:0019843">
    <property type="term" value="F:rRNA binding"/>
    <property type="evidence" value="ECO:0007669"/>
    <property type="project" value="UniProtKB-KW"/>
</dbReference>
<dbReference type="CDD" id="cd00364">
    <property type="entry name" value="Ribosomal_uS17"/>
    <property type="match status" value="1"/>
</dbReference>
<dbReference type="HAMAP" id="MF_01345_B">
    <property type="entry name" value="Ribosomal_uS17_B"/>
    <property type="match status" value="1"/>
</dbReference>
<evidence type="ECO:0000256" key="2">
    <source>
        <dbReference type="ARBA" id="ARBA00022730"/>
    </source>
</evidence>
<dbReference type="AlphaFoldDB" id="A0A381RV16"/>
<dbReference type="GO" id="GO:0006412">
    <property type="term" value="P:translation"/>
    <property type="evidence" value="ECO:0007669"/>
    <property type="project" value="InterPro"/>
</dbReference>
<dbReference type="InterPro" id="IPR019984">
    <property type="entry name" value="Ribosomal_uS17_bact/chlr"/>
</dbReference>
<dbReference type="Pfam" id="PF00366">
    <property type="entry name" value="Ribosomal_S17"/>
    <property type="match status" value="1"/>
</dbReference>
<organism evidence="7">
    <name type="scientific">marine metagenome</name>
    <dbReference type="NCBI Taxonomy" id="408172"/>
    <lineage>
        <taxon>unclassified sequences</taxon>
        <taxon>metagenomes</taxon>
        <taxon>ecological metagenomes</taxon>
    </lineage>
</organism>
<keyword evidence="3" id="KW-0694">RNA-binding</keyword>
<keyword evidence="4" id="KW-0689">Ribosomal protein</keyword>
<feature type="compositionally biased region" description="Acidic residues" evidence="6">
    <location>
        <begin position="126"/>
        <end position="160"/>
    </location>
</feature>
<feature type="region of interest" description="Disordered" evidence="6">
    <location>
        <begin position="126"/>
        <end position="225"/>
    </location>
</feature>
<feature type="compositionally biased region" description="Acidic residues" evidence="6">
    <location>
        <begin position="168"/>
        <end position="225"/>
    </location>
</feature>
<dbReference type="PANTHER" id="PTHR10744:SF1">
    <property type="entry name" value="SMALL RIBOSOMAL SUBUNIT PROTEIN US17M"/>
    <property type="match status" value="1"/>
</dbReference>
<evidence type="ECO:0000313" key="7">
    <source>
        <dbReference type="EMBL" id="SUZ95725.1"/>
    </source>
</evidence>
<reference evidence="7" key="1">
    <citation type="submission" date="2018-05" db="EMBL/GenBank/DDBJ databases">
        <authorList>
            <person name="Lanie J.A."/>
            <person name="Ng W.-L."/>
            <person name="Kazmierczak K.M."/>
            <person name="Andrzejewski T.M."/>
            <person name="Davidsen T.M."/>
            <person name="Wayne K.J."/>
            <person name="Tettelin H."/>
            <person name="Glass J.I."/>
            <person name="Rusch D."/>
            <person name="Podicherti R."/>
            <person name="Tsui H.-C.T."/>
            <person name="Winkler M.E."/>
        </authorList>
    </citation>
    <scope>NUCLEOTIDE SEQUENCE</scope>
</reference>
<dbReference type="PANTHER" id="PTHR10744">
    <property type="entry name" value="40S RIBOSOMAL PROTEIN S11 FAMILY MEMBER"/>
    <property type="match status" value="1"/>
</dbReference>
<dbReference type="EMBL" id="UINC01002349">
    <property type="protein sequence ID" value="SUZ95725.1"/>
    <property type="molecule type" value="Genomic_DNA"/>
</dbReference>
<dbReference type="Gene3D" id="2.40.50.140">
    <property type="entry name" value="Nucleic acid-binding proteins"/>
    <property type="match status" value="1"/>
</dbReference>
<gene>
    <name evidence="7" type="ORF">METZ01_LOCUS48579</name>
</gene>